<accession>X1KGF8</accession>
<feature type="non-terminal residue" evidence="1">
    <location>
        <position position="1"/>
    </location>
</feature>
<reference evidence="1" key="1">
    <citation type="journal article" date="2014" name="Front. Microbiol.">
        <title>High frequency of phylogenetically diverse reductive dehalogenase-homologous genes in deep subseafloor sedimentary metagenomes.</title>
        <authorList>
            <person name="Kawai M."/>
            <person name="Futagami T."/>
            <person name="Toyoda A."/>
            <person name="Takaki Y."/>
            <person name="Nishi S."/>
            <person name="Hori S."/>
            <person name="Arai W."/>
            <person name="Tsubouchi T."/>
            <person name="Morono Y."/>
            <person name="Uchiyama I."/>
            <person name="Ito T."/>
            <person name="Fujiyama A."/>
            <person name="Inagaki F."/>
            <person name="Takami H."/>
        </authorList>
    </citation>
    <scope>NUCLEOTIDE SEQUENCE</scope>
    <source>
        <strain evidence="1">Expedition CK06-06</strain>
    </source>
</reference>
<dbReference type="EMBL" id="BARU01049366">
    <property type="protein sequence ID" value="GAH92710.1"/>
    <property type="molecule type" value="Genomic_DNA"/>
</dbReference>
<proteinExistence type="predicted"/>
<protein>
    <submittedName>
        <fullName evidence="1">Uncharacterized protein</fullName>
    </submittedName>
</protein>
<sequence>GQPEDVRELLVSVLGNYFIGSMLILEHFKDDSPFALTLVEGVEKVNR</sequence>
<gene>
    <name evidence="1" type="ORF">S03H2_72728</name>
</gene>
<comment type="caution">
    <text evidence="1">The sequence shown here is derived from an EMBL/GenBank/DDBJ whole genome shotgun (WGS) entry which is preliminary data.</text>
</comment>
<dbReference type="AlphaFoldDB" id="X1KGF8"/>
<feature type="non-terminal residue" evidence="1">
    <location>
        <position position="47"/>
    </location>
</feature>
<organism evidence="1">
    <name type="scientific">marine sediment metagenome</name>
    <dbReference type="NCBI Taxonomy" id="412755"/>
    <lineage>
        <taxon>unclassified sequences</taxon>
        <taxon>metagenomes</taxon>
        <taxon>ecological metagenomes</taxon>
    </lineage>
</organism>
<name>X1KGF8_9ZZZZ</name>
<evidence type="ECO:0000313" key="1">
    <source>
        <dbReference type="EMBL" id="GAH92710.1"/>
    </source>
</evidence>